<evidence type="ECO:0000259" key="7">
    <source>
        <dbReference type="PROSITE" id="PS50893"/>
    </source>
</evidence>
<dbReference type="CDD" id="cd03262">
    <property type="entry name" value="ABC_HisP_GlnQ"/>
    <property type="match status" value="1"/>
</dbReference>
<evidence type="ECO:0000256" key="1">
    <source>
        <dbReference type="ARBA" id="ARBA00005417"/>
    </source>
</evidence>
<dbReference type="InterPro" id="IPR027417">
    <property type="entry name" value="P-loop_NTPase"/>
</dbReference>
<reference evidence="8 9" key="2">
    <citation type="submission" date="2019-07" db="EMBL/GenBank/DDBJ databases">
        <title>Helicobacter labacensis sp. nov., Helicobacter mehlei sp. nov. and Helicobacter vulpis sp. nov., isolated from gastric mucosa of red fox (Vulpis vulpis).</title>
        <authorList>
            <person name="Kusar D."/>
            <person name="Gruntar I."/>
            <person name="Pate M."/>
            <person name="Zajc U."/>
            <person name="Ocepek M."/>
        </authorList>
    </citation>
    <scope>NUCLEOTIDE SEQUENCE [LARGE SCALE GENOMIC DNA]</scope>
    <source>
        <strain evidence="8 9">L8b</strain>
    </source>
</reference>
<evidence type="ECO:0000256" key="2">
    <source>
        <dbReference type="ARBA" id="ARBA00022448"/>
    </source>
</evidence>
<feature type="domain" description="ABC transporter" evidence="7">
    <location>
        <begin position="4"/>
        <end position="238"/>
    </location>
</feature>
<dbReference type="OrthoDB" id="9814623at2"/>
<comment type="caution">
    <text evidence="8">The sequence shown here is derived from an EMBL/GenBank/DDBJ whole genome shotgun (WGS) entry which is preliminary data.</text>
</comment>
<keyword evidence="4 8" id="KW-0067">ATP-binding</keyword>
<dbReference type="PROSITE" id="PS00211">
    <property type="entry name" value="ABC_TRANSPORTER_1"/>
    <property type="match status" value="1"/>
</dbReference>
<sequence>MAILQTIQLQKYYGDHVVLKGIDFSLNKGEAVVILGPSGCGKSTFLRCLNGLEEIQGGQIFFNHQEISAPKTNWNQIRQKIGMVFQNYELFPHLSVLQNILLAPLKVQKRAKEEVQEQAIGLLKRVGLEHKKGAYPRELSGGQKQRVAIVRALCMQPEVMLFDEVTASLDPEMVKEVLEVILELAQEGMSMVIVTHEMKFARKVAHRIVFFDQGVVVEENDPNAFFENPKSERAQKFLEIFNFLGGC</sequence>
<dbReference type="GO" id="GO:0005524">
    <property type="term" value="F:ATP binding"/>
    <property type="evidence" value="ECO:0007669"/>
    <property type="project" value="UniProtKB-KW"/>
</dbReference>
<reference evidence="9" key="1">
    <citation type="submission" date="2019-07" db="EMBL/GenBank/DDBJ databases">
        <title>Helicobacter labacensis sp. nov., Helicobacter mehlei sp. nov. and Helicobacter vulpis sp. nov., isolated from gastric mucosa of red fox (Vulpis vulpis).</title>
        <authorList>
            <person name="Papic B."/>
        </authorList>
    </citation>
    <scope>NUCLEOTIDE SEQUENCE [LARGE SCALE GENOMIC DNA]</scope>
    <source>
        <strain evidence="9">L8b</strain>
    </source>
</reference>
<keyword evidence="3" id="KW-0547">Nucleotide-binding</keyword>
<evidence type="ECO:0000256" key="3">
    <source>
        <dbReference type="ARBA" id="ARBA00022741"/>
    </source>
</evidence>
<comment type="similarity">
    <text evidence="1">Belongs to the ABC transporter superfamily.</text>
</comment>
<dbReference type="Gene3D" id="3.40.50.300">
    <property type="entry name" value="P-loop containing nucleotide triphosphate hydrolases"/>
    <property type="match status" value="1"/>
</dbReference>
<dbReference type="InterPro" id="IPR003439">
    <property type="entry name" value="ABC_transporter-like_ATP-bd"/>
</dbReference>
<gene>
    <name evidence="8" type="ORF">FNE76_02070</name>
</gene>
<dbReference type="InterPro" id="IPR050086">
    <property type="entry name" value="MetN_ABC_transporter-like"/>
</dbReference>
<dbReference type="SUPFAM" id="SSF52540">
    <property type="entry name" value="P-loop containing nucleoside triphosphate hydrolases"/>
    <property type="match status" value="1"/>
</dbReference>
<dbReference type="RefSeq" id="WP_120947394.1">
    <property type="nucleotide sequence ID" value="NZ_QXQP01000007.1"/>
</dbReference>
<comment type="function">
    <text evidence="5">Most probably involved, with PEB1, in a binding-protein-dependent transport system for an amino acid. Probably responsible for energy coupling to the transport system.</text>
</comment>
<dbReference type="FunFam" id="3.40.50.300:FF:000020">
    <property type="entry name" value="Amino acid ABC transporter ATP-binding component"/>
    <property type="match status" value="1"/>
</dbReference>
<evidence type="ECO:0000313" key="9">
    <source>
        <dbReference type="Proteomes" id="UP000319322"/>
    </source>
</evidence>
<dbReference type="PANTHER" id="PTHR43166:SF4">
    <property type="entry name" value="PHOSPHONATES IMPORT ATP-BINDING PROTEIN PHNC"/>
    <property type="match status" value="1"/>
</dbReference>
<dbReference type="PIRSF" id="PIRSF039085">
    <property type="entry name" value="ABC_ATPase_HisP"/>
    <property type="match status" value="1"/>
</dbReference>
<dbReference type="Proteomes" id="UP000319322">
    <property type="component" value="Unassembled WGS sequence"/>
</dbReference>
<accession>A0A553V1I0</accession>
<organism evidence="8 9">
    <name type="scientific">Helicobacter mehlei</name>
    <dbReference type="NCBI Taxonomy" id="2316080"/>
    <lineage>
        <taxon>Bacteria</taxon>
        <taxon>Pseudomonadati</taxon>
        <taxon>Campylobacterota</taxon>
        <taxon>Epsilonproteobacteria</taxon>
        <taxon>Campylobacterales</taxon>
        <taxon>Helicobacteraceae</taxon>
        <taxon>Helicobacter</taxon>
    </lineage>
</organism>
<proteinExistence type="inferred from homology"/>
<evidence type="ECO:0000256" key="6">
    <source>
        <dbReference type="ARBA" id="ARBA00071748"/>
    </source>
</evidence>
<dbReference type="PANTHER" id="PTHR43166">
    <property type="entry name" value="AMINO ACID IMPORT ATP-BINDING PROTEIN"/>
    <property type="match status" value="1"/>
</dbReference>
<dbReference type="InterPro" id="IPR017871">
    <property type="entry name" value="ABC_transporter-like_CS"/>
</dbReference>
<dbReference type="GO" id="GO:0016887">
    <property type="term" value="F:ATP hydrolysis activity"/>
    <property type="evidence" value="ECO:0007669"/>
    <property type="project" value="InterPro"/>
</dbReference>
<dbReference type="InterPro" id="IPR030679">
    <property type="entry name" value="ABC_ATPase_HisP-typ"/>
</dbReference>
<dbReference type="EMBL" id="VKGC01000003">
    <property type="protein sequence ID" value="TSA86290.1"/>
    <property type="molecule type" value="Genomic_DNA"/>
</dbReference>
<evidence type="ECO:0000256" key="5">
    <source>
        <dbReference type="ARBA" id="ARBA00053419"/>
    </source>
</evidence>
<dbReference type="SMART" id="SM00382">
    <property type="entry name" value="AAA"/>
    <property type="match status" value="1"/>
</dbReference>
<dbReference type="AlphaFoldDB" id="A0A553V1I0"/>
<dbReference type="InterPro" id="IPR003593">
    <property type="entry name" value="AAA+_ATPase"/>
</dbReference>
<dbReference type="Pfam" id="PF00005">
    <property type="entry name" value="ABC_tran"/>
    <property type="match status" value="1"/>
</dbReference>
<dbReference type="GO" id="GO:0015424">
    <property type="term" value="F:ABC-type amino acid transporter activity"/>
    <property type="evidence" value="ECO:0007669"/>
    <property type="project" value="InterPro"/>
</dbReference>
<dbReference type="PROSITE" id="PS50893">
    <property type="entry name" value="ABC_TRANSPORTER_2"/>
    <property type="match status" value="1"/>
</dbReference>
<protein>
    <recommendedName>
        <fullName evidence="6">Probable ABC transporter ATP-binding protein PEB1C</fullName>
    </recommendedName>
</protein>
<keyword evidence="2" id="KW-0813">Transport</keyword>
<keyword evidence="9" id="KW-1185">Reference proteome</keyword>
<evidence type="ECO:0000256" key="4">
    <source>
        <dbReference type="ARBA" id="ARBA00022840"/>
    </source>
</evidence>
<evidence type="ECO:0000313" key="8">
    <source>
        <dbReference type="EMBL" id="TSA86290.1"/>
    </source>
</evidence>
<name>A0A553V1I0_9HELI</name>
<reference evidence="8 9" key="3">
    <citation type="submission" date="2019-07" db="EMBL/GenBank/DDBJ databases">
        <authorList>
            <person name="Papic B."/>
        </authorList>
    </citation>
    <scope>NUCLEOTIDE SEQUENCE [LARGE SCALE GENOMIC DNA]</scope>
    <source>
        <strain evidence="8 9">L8b</strain>
    </source>
</reference>